<organism evidence="2">
    <name type="scientific">Oikopleura dioica</name>
    <name type="common">Tunicate</name>
    <dbReference type="NCBI Taxonomy" id="34765"/>
    <lineage>
        <taxon>Eukaryota</taxon>
        <taxon>Metazoa</taxon>
        <taxon>Chordata</taxon>
        <taxon>Tunicata</taxon>
        <taxon>Appendicularia</taxon>
        <taxon>Copelata</taxon>
        <taxon>Oikopleuridae</taxon>
        <taxon>Oikopleura</taxon>
    </lineage>
</organism>
<reference evidence="2" key="1">
    <citation type="journal article" date="2010" name="Science">
        <title>Plasticity of animal genome architecture unmasked by rapid evolution of a pelagic tunicate.</title>
        <authorList>
            <person name="Denoeud F."/>
            <person name="Henriet S."/>
            <person name="Mungpakdee S."/>
            <person name="Aury J.M."/>
            <person name="Da Silva C."/>
            <person name="Brinkmann H."/>
            <person name="Mikhaleva J."/>
            <person name="Olsen L.C."/>
            <person name="Jubin C."/>
            <person name="Canestro C."/>
            <person name="Bouquet J.M."/>
            <person name="Danks G."/>
            <person name="Poulain J."/>
            <person name="Campsteijn C."/>
            <person name="Adamski M."/>
            <person name="Cross I."/>
            <person name="Yadetie F."/>
            <person name="Muffato M."/>
            <person name="Louis A."/>
            <person name="Butcher S."/>
            <person name="Tsagkogeorga G."/>
            <person name="Konrad A."/>
            <person name="Singh S."/>
            <person name="Jensen M.F."/>
            <person name="Cong E.H."/>
            <person name="Eikeseth-Otteraa H."/>
            <person name="Noel B."/>
            <person name="Anthouard V."/>
            <person name="Porcel B.M."/>
            <person name="Kachouri-Lafond R."/>
            <person name="Nishino A."/>
            <person name="Ugolini M."/>
            <person name="Chourrout P."/>
            <person name="Nishida H."/>
            <person name="Aasland R."/>
            <person name="Huzurbazar S."/>
            <person name="Westhof E."/>
            <person name="Delsuc F."/>
            <person name="Lehrach H."/>
            <person name="Reinhardt R."/>
            <person name="Weissenbach J."/>
            <person name="Roy S.W."/>
            <person name="Artiguenave F."/>
            <person name="Postlethwait J.H."/>
            <person name="Manak J.R."/>
            <person name="Thompson E.M."/>
            <person name="Jaillon O."/>
            <person name="Du Pasquier L."/>
            <person name="Boudinot P."/>
            <person name="Liberles D.A."/>
            <person name="Volff J.N."/>
            <person name="Philippe H."/>
            <person name="Lenhard B."/>
            <person name="Roest Crollius H."/>
            <person name="Wincker P."/>
            <person name="Chourrout D."/>
        </authorList>
    </citation>
    <scope>NUCLEOTIDE SEQUENCE [LARGE SCALE GENOMIC DNA]</scope>
</reference>
<evidence type="ECO:0000256" key="1">
    <source>
        <dbReference type="SAM" id="MobiDB-lite"/>
    </source>
</evidence>
<dbReference type="OrthoDB" id="10327531at2759"/>
<evidence type="ECO:0000313" key="3">
    <source>
        <dbReference type="Proteomes" id="UP000001307"/>
    </source>
</evidence>
<dbReference type="InParanoid" id="E4XT06"/>
<keyword evidence="3" id="KW-1185">Reference proteome</keyword>
<feature type="compositionally biased region" description="Basic and acidic residues" evidence="1">
    <location>
        <begin position="145"/>
        <end position="155"/>
    </location>
</feature>
<dbReference type="AlphaFoldDB" id="E4XT06"/>
<feature type="region of interest" description="Disordered" evidence="1">
    <location>
        <begin position="128"/>
        <end position="165"/>
    </location>
</feature>
<name>E4XT06_OIKDI</name>
<dbReference type="Proteomes" id="UP000001307">
    <property type="component" value="Unassembled WGS sequence"/>
</dbReference>
<evidence type="ECO:0000313" key="2">
    <source>
        <dbReference type="EMBL" id="CBY12868.1"/>
    </source>
</evidence>
<accession>E4XT06</accession>
<sequence length="288" mass="32482">MAKTEKYVDFRKLMMAETGLKPYTSRISSTIPEIKKSTTFTTSYTIPQDGNLSRISSSEGTFSVTSFPSIDSCASSVSSDDNAAPHVRGILKTGKKCVKMHKRSLLHSFERPRRNIDSFVLDVLKTGSSPKDSGVSEGSSSEEENDRRGRSENSRNRTATHSVDSMSRKFRSFSLDRDRLTKSSMSAFNVDKFCDNRSQTSSDEKISVKSDLLGYRGDLKVGPRTAPSKRKQTHFHFSNRYGSLLREFDRNQKSTVRRVENIFDKSHREISLALIDLKIDLAYSSKSR</sequence>
<dbReference type="EMBL" id="FN653145">
    <property type="protein sequence ID" value="CBY12868.1"/>
    <property type="molecule type" value="Genomic_DNA"/>
</dbReference>
<protein>
    <submittedName>
        <fullName evidence="2">Uncharacterized protein</fullName>
    </submittedName>
</protein>
<proteinExistence type="predicted"/>
<gene>
    <name evidence="2" type="ORF">GSOID_T00002933001</name>
</gene>